<feature type="compositionally biased region" description="Low complexity" evidence="1">
    <location>
        <begin position="81"/>
        <end position="95"/>
    </location>
</feature>
<evidence type="ECO:0000313" key="3">
    <source>
        <dbReference type="EMBL" id="MDF0593817.1"/>
    </source>
</evidence>
<dbReference type="PANTHER" id="PTHR42754">
    <property type="entry name" value="ENDOGLUCANASE"/>
    <property type="match status" value="1"/>
</dbReference>
<proteinExistence type="predicted"/>
<dbReference type="PANTHER" id="PTHR42754:SF1">
    <property type="entry name" value="LIPOPROTEIN"/>
    <property type="match status" value="1"/>
</dbReference>
<evidence type="ECO:0000313" key="4">
    <source>
        <dbReference type="Proteomes" id="UP001215956"/>
    </source>
</evidence>
<keyword evidence="2" id="KW-0472">Membrane</keyword>
<dbReference type="RefSeq" id="WP_316969519.1">
    <property type="nucleotide sequence ID" value="NZ_JARFPL010000031.1"/>
</dbReference>
<sequence length="517" mass="56048">MSSCISITRIGVLKCAAALVVFSILLIPAYVADDAGQTDSESGKDLHVAATIKGTGWKNAGIINMPQSGSPNSSSGGGAGESLSTSASSRNYSSSRTFGEGEVLEKRWMVGTGKGTKGYSVLETGDGGYIVLGDIYENKAHGPVIESRDILLLKTDSNGSEEWNRTFGGDNMDYGSSIQKTKDGGYIIAGLTRSYGIYEPDDRLPDIWLLRTDSNGTELWNRTFGVRSFGGPEFDAGLFAREMMDGGYAVAGNKYRPDDDGLDSWIIKTDSRGVEEWDRTIGDRVRGILVSALVTDEGEYLLLINERPLVDDSSLKRVLLIKTNQEGNDIWTTELEGTGGQSGQILRASEDGSYTAGGYVRGFSSPWLAKTDSEGNTVWKWDLNSLFNLDPDQTVFISKDGLSRGVATPKWNLSYMLYDFQATRDGGYIILSRNPAKEVCLAKLSPDGVMVWKNTYSKSDINLGNSVMETSDGGYIITGSRAGSRAQDLCLMKTDSEGVLEWNRIFLSVPGGLEVET</sequence>
<dbReference type="Proteomes" id="UP001215956">
    <property type="component" value="Unassembled WGS sequence"/>
</dbReference>
<gene>
    <name evidence="3" type="ORF">P0O24_09500</name>
</gene>
<reference evidence="3 4" key="1">
    <citation type="submission" date="2023-03" db="EMBL/GenBank/DDBJ databases">
        <title>Whole genome sequencing of Methanotrichaceae archaeon M04Ac.</title>
        <authorList>
            <person name="Khomyakova M.A."/>
            <person name="Merkel A.Y."/>
            <person name="Slobodkin A.I."/>
        </authorList>
    </citation>
    <scope>NUCLEOTIDE SEQUENCE [LARGE SCALE GENOMIC DNA]</scope>
    <source>
        <strain evidence="3 4">M04Ac</strain>
    </source>
</reference>
<accession>A0ABT5XH40</accession>
<keyword evidence="2" id="KW-0812">Transmembrane</keyword>
<evidence type="ECO:0000256" key="2">
    <source>
        <dbReference type="SAM" id="Phobius"/>
    </source>
</evidence>
<dbReference type="EMBL" id="JARFPL010000031">
    <property type="protein sequence ID" value="MDF0593817.1"/>
    <property type="molecule type" value="Genomic_DNA"/>
</dbReference>
<protein>
    <submittedName>
        <fullName evidence="3">Uncharacterized protein</fullName>
    </submittedName>
</protein>
<organism evidence="3 4">
    <name type="scientific">Candidatus Methanocrinis alkalitolerans</name>
    <dbReference type="NCBI Taxonomy" id="3033395"/>
    <lineage>
        <taxon>Archaea</taxon>
        <taxon>Methanobacteriati</taxon>
        <taxon>Methanobacteriota</taxon>
        <taxon>Stenosarchaea group</taxon>
        <taxon>Methanomicrobia</taxon>
        <taxon>Methanotrichales</taxon>
        <taxon>Methanotrichaceae</taxon>
        <taxon>Methanocrinis</taxon>
    </lineage>
</organism>
<comment type="caution">
    <text evidence="3">The sequence shown here is derived from an EMBL/GenBank/DDBJ whole genome shotgun (WGS) entry which is preliminary data.</text>
</comment>
<keyword evidence="4" id="KW-1185">Reference proteome</keyword>
<keyword evidence="2" id="KW-1133">Transmembrane helix</keyword>
<feature type="region of interest" description="Disordered" evidence="1">
    <location>
        <begin position="63"/>
        <end position="95"/>
    </location>
</feature>
<evidence type="ECO:0000256" key="1">
    <source>
        <dbReference type="SAM" id="MobiDB-lite"/>
    </source>
</evidence>
<feature type="transmembrane region" description="Helical" evidence="2">
    <location>
        <begin position="12"/>
        <end position="31"/>
    </location>
</feature>
<name>A0ABT5XH40_9EURY</name>